<protein>
    <recommendedName>
        <fullName evidence="1">DRTGG domain-containing protein</fullName>
    </recommendedName>
</protein>
<evidence type="ECO:0000313" key="2">
    <source>
        <dbReference type="EMBL" id="GFP33410.1"/>
    </source>
</evidence>
<dbReference type="Gene3D" id="3.40.1390.20">
    <property type="entry name" value="HprK N-terminal domain-like"/>
    <property type="match status" value="1"/>
</dbReference>
<sequence length="228" mass="25706">GVQGLQVIIRLYSKVDMVVKYECVYIIVYVLQAKKDLKDRFLGVILNKVTIEHKQSADEYAVPFLKRKNVDILGVIPHDSIVGSITVAELNEMRGGKELCCHDKLSNLVEHFLIGDMQVDTAIEYFKKTRNNAVIVGGDRADIQLSAMESGSVCLILTGELYPSEIILSRAEQKDVPILVVREDTYSIAKKIEKLSVRLRLRDKVKVDRGMSLVIENVNFPLLYKKLG</sequence>
<dbReference type="EMBL" id="BLSA01000459">
    <property type="protein sequence ID" value="GFP33410.1"/>
    <property type="molecule type" value="Genomic_DNA"/>
</dbReference>
<accession>A0A6V8PMP2</accession>
<dbReference type="Pfam" id="PF07085">
    <property type="entry name" value="DRTGG"/>
    <property type="match status" value="1"/>
</dbReference>
<dbReference type="Proteomes" id="UP000568877">
    <property type="component" value="Unassembled WGS sequence"/>
</dbReference>
<dbReference type="SUPFAM" id="SSF75138">
    <property type="entry name" value="HprK N-terminal domain-like"/>
    <property type="match status" value="1"/>
</dbReference>
<comment type="caution">
    <text evidence="2">The sequence shown here is derived from an EMBL/GenBank/DDBJ whole genome shotgun (WGS) entry which is preliminary data.</text>
</comment>
<proteinExistence type="predicted"/>
<dbReference type="PANTHER" id="PTHR43356:SF2">
    <property type="entry name" value="PHOSPHATE ACETYLTRANSFERASE"/>
    <property type="match status" value="1"/>
</dbReference>
<dbReference type="AlphaFoldDB" id="A0A6V8PMP2"/>
<dbReference type="PANTHER" id="PTHR43356">
    <property type="entry name" value="PHOSPHATE ACETYLTRANSFERASE"/>
    <property type="match status" value="1"/>
</dbReference>
<feature type="domain" description="DRTGG" evidence="1">
    <location>
        <begin position="92"/>
        <end position="194"/>
    </location>
</feature>
<evidence type="ECO:0000313" key="3">
    <source>
        <dbReference type="Proteomes" id="UP000568877"/>
    </source>
</evidence>
<gene>
    <name evidence="2" type="ORF">HKBW3S42_01745</name>
</gene>
<dbReference type="InterPro" id="IPR028979">
    <property type="entry name" value="Ser_kin/Pase_Hpr-like_N_sf"/>
</dbReference>
<reference evidence="2 3" key="1">
    <citation type="journal article" date="2020" name="Front. Microbiol.">
        <title>Single-cell genomics of novel Actinobacteria with the Wood-Ljungdahl pathway discovered in a serpentinizing system.</title>
        <authorList>
            <person name="Merino N."/>
            <person name="Kawai M."/>
            <person name="Boyd E.S."/>
            <person name="Colman D.R."/>
            <person name="McGlynn S.E."/>
            <person name="Nealson K.H."/>
            <person name="Kurokawa K."/>
            <person name="Hongoh Y."/>
        </authorList>
    </citation>
    <scope>NUCLEOTIDE SEQUENCE [LARGE SCALE GENOMIC DNA]</scope>
    <source>
        <strain evidence="2 3">S42</strain>
    </source>
</reference>
<feature type="non-terminal residue" evidence="2">
    <location>
        <position position="1"/>
    </location>
</feature>
<dbReference type="InterPro" id="IPR050500">
    <property type="entry name" value="Phos_Acetyltrans/Butyryltrans"/>
</dbReference>
<name>A0A6V8PMP2_9ACTN</name>
<evidence type="ECO:0000259" key="1">
    <source>
        <dbReference type="Pfam" id="PF07085"/>
    </source>
</evidence>
<organism evidence="2 3">
    <name type="scientific">Candidatus Hakubella thermalkaliphila</name>
    <dbReference type="NCBI Taxonomy" id="2754717"/>
    <lineage>
        <taxon>Bacteria</taxon>
        <taxon>Bacillati</taxon>
        <taxon>Actinomycetota</taxon>
        <taxon>Actinomycetota incertae sedis</taxon>
        <taxon>Candidatus Hakubellales</taxon>
        <taxon>Candidatus Hakubellaceae</taxon>
        <taxon>Candidatus Hakubella</taxon>
    </lineage>
</organism>
<dbReference type="InterPro" id="IPR010766">
    <property type="entry name" value="DRTGG"/>
</dbReference>